<dbReference type="EMBL" id="LMYN01000062">
    <property type="protein sequence ID" value="KSA01162.1"/>
    <property type="molecule type" value="Genomic_DNA"/>
</dbReference>
<dbReference type="Pfam" id="PF16679">
    <property type="entry name" value="CDT1_C"/>
    <property type="match status" value="1"/>
</dbReference>
<dbReference type="InterPro" id="IPR032054">
    <property type="entry name" value="Cdt1_C"/>
</dbReference>
<gene>
    <name evidence="5" type="ORF">AC631_03103</name>
</gene>
<comment type="similarity">
    <text evidence="1">Belongs to the Cdt1 family.</text>
</comment>
<dbReference type="AlphaFoldDB" id="A0A0V1PYI4"/>
<evidence type="ECO:0000256" key="2">
    <source>
        <dbReference type="ARBA" id="ARBA00023306"/>
    </source>
</evidence>
<accession>A0A0V1PYI4</accession>
<feature type="domain" description="DNA replication factor Cdt1 C-terminal" evidence="4">
    <location>
        <begin position="194"/>
        <end position="284"/>
    </location>
</feature>
<dbReference type="RefSeq" id="XP_015467264.1">
    <property type="nucleotide sequence ID" value="XM_015611932.1"/>
</dbReference>
<dbReference type="Gene3D" id="1.10.10.1420">
    <property type="entry name" value="DNA replication factor Cdt1, C-terminal WH domain"/>
    <property type="match status" value="1"/>
</dbReference>
<protein>
    <recommendedName>
        <fullName evidence="4">DNA replication factor Cdt1 C-terminal domain-containing protein</fullName>
    </recommendedName>
</protein>
<proteinExistence type="inferred from homology"/>
<keyword evidence="6" id="KW-1185">Reference proteome</keyword>
<reference evidence="5 6" key="1">
    <citation type="submission" date="2015-11" db="EMBL/GenBank/DDBJ databases">
        <title>The genome of Debaryomyces fabryi.</title>
        <authorList>
            <person name="Tafer H."/>
            <person name="Lopandic K."/>
        </authorList>
    </citation>
    <scope>NUCLEOTIDE SEQUENCE [LARGE SCALE GENOMIC DNA]</scope>
    <source>
        <strain evidence="5 6">CBS 789</strain>
    </source>
</reference>
<sequence>MKIEEHPIIRKEVFQDLVKFLTAIDTNLNLHYSNHTIDPSLNKILDSAARLTGRRITNKDLLCILQVYPNAYAIKHNNKVNDHSEYLLTLPENIPVNTFNQCIPLRKEELLNNINTWISRNRNSSEITHPPIGQIIRKQKQASPSRIHKPQSNSSSPTKISKSALMNGLKNDSSKFVFRSKDENSEKEKNNGLSLLERIRLKEKLKNEQKMKDTPEMKYHTYIQSKLVPIYDIIFHIHRSQDKQQYKSYPLSKLVSIIEDSLDYPTSQDEIKDTVYLLEKKLGTEKIEILSRGGVTAIKVIKLDRNKDMMALK</sequence>
<evidence type="ECO:0000256" key="1">
    <source>
        <dbReference type="ARBA" id="ARBA00008356"/>
    </source>
</evidence>
<organism evidence="5 6">
    <name type="scientific">Debaryomyces fabryi</name>
    <dbReference type="NCBI Taxonomy" id="58627"/>
    <lineage>
        <taxon>Eukaryota</taxon>
        <taxon>Fungi</taxon>
        <taxon>Dikarya</taxon>
        <taxon>Ascomycota</taxon>
        <taxon>Saccharomycotina</taxon>
        <taxon>Pichiomycetes</taxon>
        <taxon>Debaryomycetaceae</taxon>
        <taxon>Debaryomyces</taxon>
    </lineage>
</organism>
<evidence type="ECO:0000256" key="3">
    <source>
        <dbReference type="SAM" id="MobiDB-lite"/>
    </source>
</evidence>
<dbReference type="InterPro" id="IPR038090">
    <property type="entry name" value="Cdt1_C_WH_dom_sf"/>
</dbReference>
<comment type="caution">
    <text evidence="5">The sequence shown here is derived from an EMBL/GenBank/DDBJ whole genome shotgun (WGS) entry which is preliminary data.</text>
</comment>
<evidence type="ECO:0000313" key="6">
    <source>
        <dbReference type="Proteomes" id="UP000054251"/>
    </source>
</evidence>
<feature type="region of interest" description="Disordered" evidence="3">
    <location>
        <begin position="137"/>
        <end position="165"/>
    </location>
</feature>
<evidence type="ECO:0000259" key="4">
    <source>
        <dbReference type="Pfam" id="PF16679"/>
    </source>
</evidence>
<feature type="compositionally biased region" description="Low complexity" evidence="3">
    <location>
        <begin position="152"/>
        <end position="163"/>
    </location>
</feature>
<evidence type="ECO:0000313" key="5">
    <source>
        <dbReference type="EMBL" id="KSA01162.1"/>
    </source>
</evidence>
<name>A0A0V1PYI4_9ASCO</name>
<dbReference type="OrthoDB" id="3981148at2759"/>
<dbReference type="Proteomes" id="UP000054251">
    <property type="component" value="Unassembled WGS sequence"/>
</dbReference>
<keyword evidence="2" id="KW-0131">Cell cycle</keyword>
<dbReference type="GeneID" id="26840112"/>